<dbReference type="SMART" id="SM00347">
    <property type="entry name" value="HTH_MARR"/>
    <property type="match status" value="1"/>
</dbReference>
<gene>
    <name evidence="2" type="primary">marR</name>
    <name evidence="2" type="ORF">AXFE_34890</name>
</gene>
<dbReference type="GO" id="GO:0003700">
    <property type="term" value="F:DNA-binding transcription factor activity"/>
    <property type="evidence" value="ECO:0007669"/>
    <property type="project" value="InterPro"/>
</dbReference>
<dbReference type="GO" id="GO:0003677">
    <property type="term" value="F:DNA binding"/>
    <property type="evidence" value="ECO:0007669"/>
    <property type="project" value="InterPro"/>
</dbReference>
<dbReference type="Proteomes" id="UP000032360">
    <property type="component" value="Unassembled WGS sequence"/>
</dbReference>
<dbReference type="PANTHER" id="PTHR33164:SF57">
    <property type="entry name" value="MARR-FAMILY TRANSCRIPTIONAL REGULATOR"/>
    <property type="match status" value="1"/>
</dbReference>
<dbReference type="STRING" id="1280514.AXFE_34890"/>
<dbReference type="PRINTS" id="PR00598">
    <property type="entry name" value="HTHMARR"/>
</dbReference>
<comment type="caution">
    <text evidence="2">The sequence shown here is derived from an EMBL/GenBank/DDBJ whole genome shotgun (WGS) entry which is preliminary data.</text>
</comment>
<dbReference type="InterPro" id="IPR011991">
    <property type="entry name" value="ArsR-like_HTH"/>
</dbReference>
<evidence type="ECO:0000313" key="2">
    <source>
        <dbReference type="EMBL" id="KJF15654.1"/>
    </source>
</evidence>
<proteinExistence type="predicted"/>
<dbReference type="PROSITE" id="PS50995">
    <property type="entry name" value="HTH_MARR_2"/>
    <property type="match status" value="1"/>
</dbReference>
<dbReference type="InterPro" id="IPR039422">
    <property type="entry name" value="MarR/SlyA-like"/>
</dbReference>
<dbReference type="InterPro" id="IPR036388">
    <property type="entry name" value="WH-like_DNA-bd_sf"/>
</dbReference>
<reference evidence="2 3" key="1">
    <citation type="submission" date="2015-01" db="EMBL/GenBank/DDBJ databases">
        <title>Draft genome of the acidophilic iron oxidizer Acidithrix ferrooxidans strain Py-F3.</title>
        <authorList>
            <person name="Poehlein A."/>
            <person name="Eisen S."/>
            <person name="Schloemann M."/>
            <person name="Johnson B.D."/>
            <person name="Daniel R."/>
            <person name="Muehling M."/>
        </authorList>
    </citation>
    <scope>NUCLEOTIDE SEQUENCE [LARGE SCALE GENOMIC DNA]</scope>
    <source>
        <strain evidence="2 3">Py-F3</strain>
    </source>
</reference>
<dbReference type="RefSeq" id="WP_052607107.1">
    <property type="nucleotide sequence ID" value="NZ_JXYS01000134.1"/>
</dbReference>
<organism evidence="2 3">
    <name type="scientific">Acidithrix ferrooxidans</name>
    <dbReference type="NCBI Taxonomy" id="1280514"/>
    <lineage>
        <taxon>Bacteria</taxon>
        <taxon>Bacillati</taxon>
        <taxon>Actinomycetota</taxon>
        <taxon>Acidimicrobiia</taxon>
        <taxon>Acidimicrobiales</taxon>
        <taxon>Acidimicrobiaceae</taxon>
        <taxon>Acidithrix</taxon>
    </lineage>
</organism>
<dbReference type="InterPro" id="IPR036390">
    <property type="entry name" value="WH_DNA-bd_sf"/>
</dbReference>
<dbReference type="InterPro" id="IPR000835">
    <property type="entry name" value="HTH_MarR-typ"/>
</dbReference>
<dbReference type="Gene3D" id="1.10.10.10">
    <property type="entry name" value="Winged helix-like DNA-binding domain superfamily/Winged helix DNA-binding domain"/>
    <property type="match status" value="1"/>
</dbReference>
<evidence type="ECO:0000259" key="1">
    <source>
        <dbReference type="PROSITE" id="PS50995"/>
    </source>
</evidence>
<sequence>MENENNEPATSDFGISDLDFALSRLGRSLRKIKIPSSFLNRDIDMNTFWQLSPLRSGVPLRPSEIANAIGLDSSTVSRALQKLEAQGLIERRIDPSDARAHLIALSAEGATVLEIVGNARREKIATVLSHCTHSEIPSEEGLIRNVDGAISHAGLSAENGFVSSVQRVKIDVLHR</sequence>
<dbReference type="AlphaFoldDB" id="A0A0D8HCP0"/>
<dbReference type="SUPFAM" id="SSF46785">
    <property type="entry name" value="Winged helix' DNA-binding domain"/>
    <property type="match status" value="1"/>
</dbReference>
<dbReference type="PANTHER" id="PTHR33164">
    <property type="entry name" value="TRANSCRIPTIONAL REGULATOR, MARR FAMILY"/>
    <property type="match status" value="1"/>
</dbReference>
<dbReference type="EMBL" id="JXYS01000134">
    <property type="protein sequence ID" value="KJF15654.1"/>
    <property type="molecule type" value="Genomic_DNA"/>
</dbReference>
<dbReference type="InterPro" id="IPR012318">
    <property type="entry name" value="HTH_CRP"/>
</dbReference>
<keyword evidence="3" id="KW-1185">Reference proteome</keyword>
<protein>
    <submittedName>
        <fullName evidence="2">Multiple antibiotic resistance protein MarR</fullName>
    </submittedName>
</protein>
<dbReference type="OrthoDB" id="3215333at2"/>
<feature type="domain" description="HTH marR-type" evidence="1">
    <location>
        <begin position="15"/>
        <end position="148"/>
    </location>
</feature>
<dbReference type="PRINTS" id="PR00034">
    <property type="entry name" value="HTHCRP"/>
</dbReference>
<evidence type="ECO:0000313" key="3">
    <source>
        <dbReference type="Proteomes" id="UP000032360"/>
    </source>
</evidence>
<accession>A0A0D8HCP0</accession>
<dbReference type="GO" id="GO:0006950">
    <property type="term" value="P:response to stress"/>
    <property type="evidence" value="ECO:0007669"/>
    <property type="project" value="TreeGrafter"/>
</dbReference>
<name>A0A0D8HCP0_9ACTN</name>
<dbReference type="CDD" id="cd00090">
    <property type="entry name" value="HTH_ARSR"/>
    <property type="match status" value="1"/>
</dbReference>
<dbReference type="Pfam" id="PF01047">
    <property type="entry name" value="MarR"/>
    <property type="match status" value="1"/>
</dbReference>